<sequence length="77" mass="7662">MATLHKRGGAGCHGDLSVCAREAWQGGVVGGGGSRLEGVAGVTRRADSSSLPLQRRFPGTASSSPPALTCLQPSASA</sequence>
<protein>
    <recommendedName>
        <fullName evidence="4">Arginine vasotocin receptor</fullName>
    </recommendedName>
</protein>
<dbReference type="Proteomes" id="UP001159363">
    <property type="component" value="Chromosome 16"/>
</dbReference>
<reference evidence="2 3" key="1">
    <citation type="submission" date="2023-02" db="EMBL/GenBank/DDBJ databases">
        <title>LHISI_Scaffold_Assembly.</title>
        <authorList>
            <person name="Stuart O.P."/>
            <person name="Cleave R."/>
            <person name="Magrath M.J.L."/>
            <person name="Mikheyev A.S."/>
        </authorList>
    </citation>
    <scope>NUCLEOTIDE SEQUENCE [LARGE SCALE GENOMIC DNA]</scope>
    <source>
        <strain evidence="2">Daus_M_001</strain>
        <tissue evidence="2">Leg muscle</tissue>
    </source>
</reference>
<feature type="compositionally biased region" description="Polar residues" evidence="1">
    <location>
        <begin position="60"/>
        <end position="77"/>
    </location>
</feature>
<keyword evidence="3" id="KW-1185">Reference proteome</keyword>
<evidence type="ECO:0000313" key="3">
    <source>
        <dbReference type="Proteomes" id="UP001159363"/>
    </source>
</evidence>
<dbReference type="EMBL" id="JARBHB010000017">
    <property type="protein sequence ID" value="KAJ8865534.1"/>
    <property type="molecule type" value="Genomic_DNA"/>
</dbReference>
<accession>A0ABQ9FZ52</accession>
<feature type="region of interest" description="Disordered" evidence="1">
    <location>
        <begin position="27"/>
        <end position="77"/>
    </location>
</feature>
<comment type="caution">
    <text evidence="2">The sequence shown here is derived from an EMBL/GenBank/DDBJ whole genome shotgun (WGS) entry which is preliminary data.</text>
</comment>
<evidence type="ECO:0008006" key="4">
    <source>
        <dbReference type="Google" id="ProtNLM"/>
    </source>
</evidence>
<name>A0ABQ9FZ52_9NEOP</name>
<gene>
    <name evidence="2" type="ORF">PR048_033054</name>
</gene>
<evidence type="ECO:0000313" key="2">
    <source>
        <dbReference type="EMBL" id="KAJ8865534.1"/>
    </source>
</evidence>
<organism evidence="2 3">
    <name type="scientific">Dryococelus australis</name>
    <dbReference type="NCBI Taxonomy" id="614101"/>
    <lineage>
        <taxon>Eukaryota</taxon>
        <taxon>Metazoa</taxon>
        <taxon>Ecdysozoa</taxon>
        <taxon>Arthropoda</taxon>
        <taxon>Hexapoda</taxon>
        <taxon>Insecta</taxon>
        <taxon>Pterygota</taxon>
        <taxon>Neoptera</taxon>
        <taxon>Polyneoptera</taxon>
        <taxon>Phasmatodea</taxon>
        <taxon>Verophasmatodea</taxon>
        <taxon>Anareolatae</taxon>
        <taxon>Phasmatidae</taxon>
        <taxon>Eurycanthinae</taxon>
        <taxon>Dryococelus</taxon>
    </lineage>
</organism>
<evidence type="ECO:0000256" key="1">
    <source>
        <dbReference type="SAM" id="MobiDB-lite"/>
    </source>
</evidence>
<proteinExistence type="predicted"/>